<dbReference type="EMBL" id="JACHNA010000001">
    <property type="protein sequence ID" value="MBB4736396.1"/>
    <property type="molecule type" value="Genomic_DNA"/>
</dbReference>
<keyword evidence="2" id="KW-0812">Transmembrane</keyword>
<dbReference type="AlphaFoldDB" id="A0A7W7M465"/>
<organism evidence="3 4">
    <name type="scientific">Micrococcus cohnii</name>
    <dbReference type="NCBI Taxonomy" id="993416"/>
    <lineage>
        <taxon>Bacteria</taxon>
        <taxon>Bacillati</taxon>
        <taxon>Actinomycetota</taxon>
        <taxon>Actinomycetes</taxon>
        <taxon>Micrococcales</taxon>
        <taxon>Micrococcaceae</taxon>
        <taxon>Micrococcus</taxon>
    </lineage>
</organism>
<keyword evidence="2" id="KW-1133">Transmembrane helix</keyword>
<sequence length="116" mass="12629">MGGAEGLVGGAWGTHIVADDELDGISQVGDLAEMAWVGDVAIIAVLAFTAIAIVMIVFGARALSGRRRLKQVEAERDEATRRADALQVRVDQLERRLDRRADRQLAAEEFDRELNG</sequence>
<accession>A0A7W7M465</accession>
<feature type="transmembrane region" description="Helical" evidence="2">
    <location>
        <begin position="40"/>
        <end position="60"/>
    </location>
</feature>
<keyword evidence="4" id="KW-1185">Reference proteome</keyword>
<keyword evidence="1" id="KW-0175">Coiled coil</keyword>
<dbReference type="RefSeq" id="WP_184242010.1">
    <property type="nucleotide sequence ID" value="NZ_JACHNA010000001.1"/>
</dbReference>
<evidence type="ECO:0000256" key="1">
    <source>
        <dbReference type="SAM" id="Coils"/>
    </source>
</evidence>
<dbReference type="Proteomes" id="UP000540191">
    <property type="component" value="Unassembled WGS sequence"/>
</dbReference>
<name>A0A7W7M465_9MICC</name>
<comment type="caution">
    <text evidence="3">The sequence shown here is derived from an EMBL/GenBank/DDBJ whole genome shotgun (WGS) entry which is preliminary data.</text>
</comment>
<proteinExistence type="predicted"/>
<evidence type="ECO:0000313" key="4">
    <source>
        <dbReference type="Proteomes" id="UP000540191"/>
    </source>
</evidence>
<gene>
    <name evidence="3" type="ORF">HDA30_001904</name>
</gene>
<feature type="coiled-coil region" evidence="1">
    <location>
        <begin position="62"/>
        <end position="103"/>
    </location>
</feature>
<evidence type="ECO:0000313" key="3">
    <source>
        <dbReference type="EMBL" id="MBB4736396.1"/>
    </source>
</evidence>
<evidence type="ECO:0000256" key="2">
    <source>
        <dbReference type="SAM" id="Phobius"/>
    </source>
</evidence>
<protein>
    <submittedName>
        <fullName evidence="3">Uncharacterized protein</fullName>
    </submittedName>
</protein>
<reference evidence="3 4" key="1">
    <citation type="submission" date="2020-08" db="EMBL/GenBank/DDBJ databases">
        <title>Sequencing the genomes of 1000 actinobacteria strains.</title>
        <authorList>
            <person name="Klenk H.-P."/>
        </authorList>
    </citation>
    <scope>NUCLEOTIDE SEQUENCE [LARGE SCALE GENOMIC DNA]</scope>
    <source>
        <strain evidence="3 4">DSM 23974</strain>
    </source>
</reference>
<keyword evidence="2" id="KW-0472">Membrane</keyword>